<comment type="caution">
    <text evidence="2">The sequence shown here is derived from an EMBL/GenBank/DDBJ whole genome shotgun (WGS) entry which is preliminary data.</text>
</comment>
<evidence type="ECO:0000256" key="1">
    <source>
        <dbReference type="SAM" id="MobiDB-lite"/>
    </source>
</evidence>
<proteinExistence type="predicted"/>
<name>A0A1Y2FJG0_9BASI</name>
<dbReference type="InParanoid" id="A0A1Y2FJG0"/>
<dbReference type="AlphaFoldDB" id="A0A1Y2FJG0"/>
<protein>
    <submittedName>
        <fullName evidence="2">Uncharacterized protein</fullName>
    </submittedName>
</protein>
<evidence type="ECO:0000313" key="3">
    <source>
        <dbReference type="Proteomes" id="UP000193467"/>
    </source>
</evidence>
<feature type="region of interest" description="Disordered" evidence="1">
    <location>
        <begin position="58"/>
        <end position="78"/>
    </location>
</feature>
<organism evidence="2 3">
    <name type="scientific">Leucosporidium creatinivorum</name>
    <dbReference type="NCBI Taxonomy" id="106004"/>
    <lineage>
        <taxon>Eukaryota</taxon>
        <taxon>Fungi</taxon>
        <taxon>Dikarya</taxon>
        <taxon>Basidiomycota</taxon>
        <taxon>Pucciniomycotina</taxon>
        <taxon>Microbotryomycetes</taxon>
        <taxon>Leucosporidiales</taxon>
        <taxon>Leucosporidium</taxon>
    </lineage>
</organism>
<feature type="region of interest" description="Disordered" evidence="1">
    <location>
        <begin position="1"/>
        <end position="45"/>
    </location>
</feature>
<evidence type="ECO:0000313" key="2">
    <source>
        <dbReference type="EMBL" id="ORY84080.1"/>
    </source>
</evidence>
<gene>
    <name evidence="2" type="ORF">BCR35DRAFT_303130</name>
</gene>
<keyword evidence="3" id="KW-1185">Reference proteome</keyword>
<dbReference type="EMBL" id="MCGR01000018">
    <property type="protein sequence ID" value="ORY84080.1"/>
    <property type="molecule type" value="Genomic_DNA"/>
</dbReference>
<sequence length="200" mass="21428">MHRKRWRRVASEDRGEGRGRGFGVGVRGRGGGRGPELRREGGAVGRCAGGSDEAGGVGVGVVGRRGTRSGSGRGETRSFYTSTLQPRLQLAVLDLQPLHGFQHLLHPKSLLLNPHLQLLTPRIQLPPLLILLPPIKLGSLLLRLKLGRSEFERVDLATEGGDSLSVAIGFVGRVRWSSGKRMVRARRRRGGGTSAVGAGV</sequence>
<dbReference type="Proteomes" id="UP000193467">
    <property type="component" value="Unassembled WGS sequence"/>
</dbReference>
<feature type="compositionally biased region" description="Basic and acidic residues" evidence="1">
    <location>
        <begin position="9"/>
        <end position="19"/>
    </location>
</feature>
<reference evidence="2 3" key="1">
    <citation type="submission" date="2016-07" db="EMBL/GenBank/DDBJ databases">
        <title>Pervasive Adenine N6-methylation of Active Genes in Fungi.</title>
        <authorList>
            <consortium name="DOE Joint Genome Institute"/>
            <person name="Mondo S.J."/>
            <person name="Dannebaum R.O."/>
            <person name="Kuo R.C."/>
            <person name="Labutti K."/>
            <person name="Haridas S."/>
            <person name="Kuo A."/>
            <person name="Salamov A."/>
            <person name="Ahrendt S.R."/>
            <person name="Lipzen A."/>
            <person name="Sullivan W."/>
            <person name="Andreopoulos W.B."/>
            <person name="Clum A."/>
            <person name="Lindquist E."/>
            <person name="Daum C."/>
            <person name="Ramamoorthy G.K."/>
            <person name="Gryganskyi A."/>
            <person name="Culley D."/>
            <person name="Magnuson J.K."/>
            <person name="James T.Y."/>
            <person name="O'Malley M.A."/>
            <person name="Stajich J.E."/>
            <person name="Spatafora J.W."/>
            <person name="Visel A."/>
            <person name="Grigoriev I.V."/>
        </authorList>
    </citation>
    <scope>NUCLEOTIDE SEQUENCE [LARGE SCALE GENOMIC DNA]</scope>
    <source>
        <strain evidence="2 3">62-1032</strain>
    </source>
</reference>
<feature type="compositionally biased region" description="Gly residues" evidence="1">
    <location>
        <begin position="20"/>
        <end position="34"/>
    </location>
</feature>
<feature type="compositionally biased region" description="Gly residues" evidence="1">
    <location>
        <begin position="58"/>
        <end position="73"/>
    </location>
</feature>
<accession>A0A1Y2FJG0</accession>